<proteinExistence type="predicted"/>
<evidence type="ECO:0000313" key="15">
    <source>
        <dbReference type="Proteomes" id="UP000886611"/>
    </source>
</evidence>
<dbReference type="SMART" id="SM01381">
    <property type="entry name" value="7TM_GPCR_Srsx"/>
    <property type="match status" value="1"/>
</dbReference>
<feature type="transmembrane region" description="Helical" evidence="12">
    <location>
        <begin position="327"/>
        <end position="352"/>
    </location>
</feature>
<evidence type="ECO:0000256" key="2">
    <source>
        <dbReference type="ARBA" id="ARBA00022475"/>
    </source>
</evidence>
<evidence type="ECO:0000259" key="13">
    <source>
        <dbReference type="PROSITE" id="PS50262"/>
    </source>
</evidence>
<comment type="caution">
    <text evidence="14">The sequence shown here is derived from an EMBL/GenBank/DDBJ whole genome shotgun (WGS) entry which is preliminary data.</text>
</comment>
<dbReference type="InterPro" id="IPR000276">
    <property type="entry name" value="GPCR_Rhodpsn"/>
</dbReference>
<dbReference type="PANTHER" id="PTHR45695">
    <property type="entry name" value="LEUCOKININ RECEPTOR-RELATED"/>
    <property type="match status" value="1"/>
</dbReference>
<dbReference type="PROSITE" id="PS50262">
    <property type="entry name" value="G_PROTEIN_RECEP_F1_2"/>
    <property type="match status" value="1"/>
</dbReference>
<sequence>MPSAKTQGRKPTLDRPPVSTSHPPLMRNMIRDPLIHQTLTFWGASLKQKDTEMSKPQDPQQEGCTAGDFHFIFLHFTVSQGSSVFILKPLALFSSTLSLPVRREDELKSAPQSDEETSTFFIDMSEETAGQLNSSSCNESGSPICRNASTPAAQPPLLMDAWLVPLFFALLMVVGLAGNSMVIYVITKHKQMRTVTNFYIANLAMTDIIFLVCCVPFTAMLYPMPSWVFGEFMCKFVNYIQQVSAQATCVTLTAMSVDRWYVTVYPFRSLRQRTSRVAATVSFGIWLGSFVASIPVPVYHHISDGEWFGPRTYCVEDFPSASHKKAFILYNFLAVYLLPLVTICICYTAMLYQMGHPAVEPSDNTYQLSSLTPQVQLLAERSEAMRAKISRMVAVMVLLFAICWGPIQLFILVQAFSRDFRRTYSVYKVKIWAHCMCYSNSSVNPIVYAFMGANFRKAFKKTFPFIFKQRVGDASLANGAANTEMHFVSSGS</sequence>
<feature type="transmembrane region" description="Helical" evidence="12">
    <location>
        <begin position="162"/>
        <end position="186"/>
    </location>
</feature>
<dbReference type="PRINTS" id="PR01728">
    <property type="entry name" value="KISS1RECEPTR"/>
</dbReference>
<dbReference type="EMBL" id="JAATIS010003638">
    <property type="protein sequence ID" value="KAG2463817.1"/>
    <property type="molecule type" value="Genomic_DNA"/>
</dbReference>
<evidence type="ECO:0000256" key="6">
    <source>
        <dbReference type="ARBA" id="ARBA00023136"/>
    </source>
</evidence>
<gene>
    <name evidence="14" type="primary">Gpr54_1</name>
    <name evidence="14" type="ORF">GTO96_0003494</name>
</gene>
<dbReference type="CDD" id="cd15095">
    <property type="entry name" value="7tmA_KiSS1R"/>
    <property type="match status" value="1"/>
</dbReference>
<evidence type="ECO:0000256" key="10">
    <source>
        <dbReference type="ARBA" id="ARBA00023224"/>
    </source>
</evidence>
<keyword evidence="4 12" id="KW-1133">Transmembrane helix</keyword>
<dbReference type="Gene3D" id="1.20.1070.10">
    <property type="entry name" value="Rhodopsin 7-helix transmembrane proteins"/>
    <property type="match status" value="1"/>
</dbReference>
<feature type="non-terminal residue" evidence="14">
    <location>
        <position position="1"/>
    </location>
</feature>
<dbReference type="GO" id="GO:0008528">
    <property type="term" value="F:G protein-coupled peptide receptor activity"/>
    <property type="evidence" value="ECO:0007669"/>
    <property type="project" value="UniProtKB-ARBA"/>
</dbReference>
<feature type="transmembrane region" description="Helical" evidence="12">
    <location>
        <begin position="392"/>
        <end position="411"/>
    </location>
</feature>
<keyword evidence="10" id="KW-0807">Transducer</keyword>
<name>A0A8X7XD17_POLSE</name>
<keyword evidence="6 12" id="KW-0472">Membrane</keyword>
<keyword evidence="3 12" id="KW-0812">Transmembrane</keyword>
<feature type="domain" description="G-protein coupled receptors family 1 profile" evidence="13">
    <location>
        <begin position="178"/>
        <end position="448"/>
    </location>
</feature>
<keyword evidence="15" id="KW-1185">Reference proteome</keyword>
<feature type="transmembrane region" description="Helical" evidence="12">
    <location>
        <begin position="431"/>
        <end position="451"/>
    </location>
</feature>
<feature type="transmembrane region" description="Helical" evidence="12">
    <location>
        <begin position="198"/>
        <end position="219"/>
    </location>
</feature>
<reference evidence="14 15" key="1">
    <citation type="journal article" date="2021" name="Cell">
        <title>Tracing the genetic footprints of vertebrate landing in non-teleost ray-finned fishes.</title>
        <authorList>
            <person name="Bi X."/>
            <person name="Wang K."/>
            <person name="Yang L."/>
            <person name="Pan H."/>
            <person name="Jiang H."/>
            <person name="Wei Q."/>
            <person name="Fang M."/>
            <person name="Yu H."/>
            <person name="Zhu C."/>
            <person name="Cai Y."/>
            <person name="He Y."/>
            <person name="Gan X."/>
            <person name="Zeng H."/>
            <person name="Yu D."/>
            <person name="Zhu Y."/>
            <person name="Jiang H."/>
            <person name="Qiu Q."/>
            <person name="Yang H."/>
            <person name="Zhang Y.E."/>
            <person name="Wang W."/>
            <person name="Zhu M."/>
            <person name="He S."/>
            <person name="Zhang G."/>
        </authorList>
    </citation>
    <scope>NUCLEOTIDE SEQUENCE [LARGE SCALE GENOMIC DNA]</scope>
    <source>
        <strain evidence="14">Bchr_013</strain>
    </source>
</reference>
<dbReference type="GO" id="GO:0005886">
    <property type="term" value="C:plasma membrane"/>
    <property type="evidence" value="ECO:0007669"/>
    <property type="project" value="UniProtKB-SubCell"/>
</dbReference>
<keyword evidence="9" id="KW-0325">Glycoprotein</keyword>
<feature type="non-terminal residue" evidence="14">
    <location>
        <position position="492"/>
    </location>
</feature>
<feature type="transmembrane region" description="Helical" evidence="12">
    <location>
        <begin position="277"/>
        <end position="299"/>
    </location>
</feature>
<evidence type="ECO:0000256" key="9">
    <source>
        <dbReference type="ARBA" id="ARBA00023180"/>
    </source>
</evidence>
<dbReference type="PANTHER" id="PTHR45695:SF23">
    <property type="entry name" value="GALANIN-LIKE G-PROTEIN COUPLED RECEPTOR NPR-9"/>
    <property type="match status" value="1"/>
</dbReference>
<protein>
    <submittedName>
        <fullName evidence="14">GPR54 protein</fullName>
    </submittedName>
</protein>
<accession>A0A8X7XD17</accession>
<evidence type="ECO:0000256" key="3">
    <source>
        <dbReference type="ARBA" id="ARBA00022692"/>
    </source>
</evidence>
<evidence type="ECO:0000256" key="11">
    <source>
        <dbReference type="SAM" id="MobiDB-lite"/>
    </source>
</evidence>
<feature type="transmembrane region" description="Helical" evidence="12">
    <location>
        <begin position="239"/>
        <end position="257"/>
    </location>
</feature>
<dbReference type="FunFam" id="1.20.1070.10:FF:000171">
    <property type="entry name" value="KISS1 receptor b"/>
    <property type="match status" value="1"/>
</dbReference>
<dbReference type="InterPro" id="IPR017452">
    <property type="entry name" value="GPCR_Rhodpsn_7TM"/>
</dbReference>
<evidence type="ECO:0000313" key="14">
    <source>
        <dbReference type="EMBL" id="KAG2463817.1"/>
    </source>
</evidence>
<comment type="subcellular location">
    <subcellularLocation>
        <location evidence="1">Cell membrane</location>
        <topology evidence="1">Multi-pass membrane protein</topology>
    </subcellularLocation>
</comment>
<evidence type="ECO:0000256" key="5">
    <source>
        <dbReference type="ARBA" id="ARBA00023040"/>
    </source>
</evidence>
<organism evidence="14 15">
    <name type="scientific">Polypterus senegalus</name>
    <name type="common">Senegal bichir</name>
    <dbReference type="NCBI Taxonomy" id="55291"/>
    <lineage>
        <taxon>Eukaryota</taxon>
        <taxon>Metazoa</taxon>
        <taxon>Chordata</taxon>
        <taxon>Craniata</taxon>
        <taxon>Vertebrata</taxon>
        <taxon>Euteleostomi</taxon>
        <taxon>Actinopterygii</taxon>
        <taxon>Polypteriformes</taxon>
        <taxon>Polypteridae</taxon>
        <taxon>Polypterus</taxon>
    </lineage>
</organism>
<dbReference type="PRINTS" id="PR00237">
    <property type="entry name" value="GPCRRHODOPSN"/>
</dbReference>
<evidence type="ECO:0000256" key="1">
    <source>
        <dbReference type="ARBA" id="ARBA00004651"/>
    </source>
</evidence>
<dbReference type="AlphaFoldDB" id="A0A8X7XD17"/>
<feature type="region of interest" description="Disordered" evidence="11">
    <location>
        <begin position="1"/>
        <end position="25"/>
    </location>
</feature>
<dbReference type="InterPro" id="IPR008103">
    <property type="entry name" value="KiSS_1_rcpt"/>
</dbReference>
<evidence type="ECO:0000256" key="12">
    <source>
        <dbReference type="SAM" id="Phobius"/>
    </source>
</evidence>
<keyword evidence="8" id="KW-0675">Receptor</keyword>
<evidence type="ECO:0000256" key="4">
    <source>
        <dbReference type="ARBA" id="ARBA00022989"/>
    </source>
</evidence>
<dbReference type="Pfam" id="PF00001">
    <property type="entry name" value="7tm_1"/>
    <property type="match status" value="1"/>
</dbReference>
<dbReference type="Proteomes" id="UP000886611">
    <property type="component" value="Unassembled WGS sequence"/>
</dbReference>
<evidence type="ECO:0000256" key="7">
    <source>
        <dbReference type="ARBA" id="ARBA00023157"/>
    </source>
</evidence>
<evidence type="ECO:0000256" key="8">
    <source>
        <dbReference type="ARBA" id="ARBA00023170"/>
    </source>
</evidence>
<keyword evidence="2" id="KW-1003">Cell membrane</keyword>
<dbReference type="SUPFAM" id="SSF81321">
    <property type="entry name" value="Family A G protein-coupled receptor-like"/>
    <property type="match status" value="1"/>
</dbReference>
<keyword evidence="7" id="KW-1015">Disulfide bond</keyword>
<keyword evidence="5" id="KW-0297">G-protein coupled receptor</keyword>